<sequence>MSFPKVEYVTYESQALPSIGKVKFRPFIVGEHRRLLEAAQLGDAAAILETMVSIIDACCFQKVKVDTVEMYILDMLYLEIYMKSRGAVSPATYTCKHVVEKSNDGGEKFMAECGNQVKVNVPLDKAYLHIPEGYKESSVVFITPGVSGIKLRQPTMAEYKAIKANGGIVDVTDEFVYSSIDCIFDGDRVTKPNVDFTAEEFRAYMDTLPDEVMDQINRFFDDSPKLRLDLPIACPKCGHKETLHLEGLDDFFV</sequence>
<proteinExistence type="predicted"/>
<organism evidence="1 2">
    <name type="scientific">Acidovorax phage ACP17</name>
    <dbReference type="NCBI Taxonomy" id="2010329"/>
    <lineage>
        <taxon>Viruses</taxon>
        <taxon>Duplodnaviria</taxon>
        <taxon>Heunggongvirae</taxon>
        <taxon>Uroviricota</taxon>
        <taxon>Caudoviricetes</taxon>
        <taxon>Busanvirus</taxon>
        <taxon>Busanvirus ACP17</taxon>
    </lineage>
</organism>
<reference evidence="1 2" key="1">
    <citation type="submission" date="2017-08" db="EMBL/GenBank/DDBJ databases">
        <title>Characterization and complete genome sequence of novel bacteriophage infecting the causal agent of bacterial fruit blotch, Acidovorax citrulli.</title>
        <authorList>
            <person name="Midani A.R."/>
            <person name="Park S.-H."/>
            <person name="Choi T.-J."/>
        </authorList>
    </citation>
    <scope>NUCLEOTIDE SEQUENCE [LARGE SCALE GENOMIC DNA]</scope>
</reference>
<dbReference type="InterPro" id="IPR024364">
    <property type="entry name" value="Baseplate_phage_T4-like"/>
</dbReference>
<evidence type="ECO:0000313" key="2">
    <source>
        <dbReference type="Proteomes" id="UP000224101"/>
    </source>
</evidence>
<dbReference type="EMBL" id="KY979132">
    <property type="protein sequence ID" value="ASD50409.1"/>
    <property type="molecule type" value="Genomic_DNA"/>
</dbReference>
<dbReference type="KEGG" id="vg:40085814"/>
<keyword evidence="2" id="KW-1185">Reference proteome</keyword>
<dbReference type="RefSeq" id="YP_009609729.1">
    <property type="nucleotide sequence ID" value="NC_041997.1"/>
</dbReference>
<name>A0A218M2Z1_9CAUD</name>
<evidence type="ECO:0000313" key="1">
    <source>
        <dbReference type="EMBL" id="ASD50409.1"/>
    </source>
</evidence>
<protein>
    <submittedName>
        <fullName evidence="1">Baseplate hub assembly chaperone</fullName>
    </submittedName>
</protein>
<dbReference type="GeneID" id="40085814"/>
<dbReference type="Pfam" id="PF12322">
    <property type="entry name" value="T4_baseplate"/>
    <property type="match status" value="1"/>
</dbReference>
<dbReference type="OrthoDB" id="8344at10239"/>
<dbReference type="Proteomes" id="UP000224101">
    <property type="component" value="Segment"/>
</dbReference>
<accession>A0A218M2Z1</accession>